<comment type="similarity">
    <text evidence="1">Belongs to the SMC family. SbcC subfamily.</text>
</comment>
<feature type="coiled-coil region" evidence="7">
    <location>
        <begin position="533"/>
        <end position="581"/>
    </location>
</feature>
<dbReference type="Proteomes" id="UP000285120">
    <property type="component" value="Unassembled WGS sequence"/>
</dbReference>
<keyword evidence="10" id="KW-1185">Reference proteome</keyword>
<dbReference type="InterPro" id="IPR003395">
    <property type="entry name" value="RecF/RecN/SMC_N"/>
</dbReference>
<accession>A0A419V0A8</accession>
<evidence type="ECO:0000313" key="9">
    <source>
        <dbReference type="EMBL" id="RKD71382.1"/>
    </source>
</evidence>
<dbReference type="SUPFAM" id="SSF46589">
    <property type="entry name" value="tRNA-binding arm"/>
    <property type="match status" value="1"/>
</dbReference>
<keyword evidence="6" id="KW-0067">ATP-binding</keyword>
<feature type="coiled-coil region" evidence="7">
    <location>
        <begin position="876"/>
        <end position="938"/>
    </location>
</feature>
<evidence type="ECO:0000256" key="3">
    <source>
        <dbReference type="ARBA" id="ARBA00013368"/>
    </source>
</evidence>
<dbReference type="Gene3D" id="1.10.287.380">
    <property type="entry name" value="Valyl-tRNA synthetase, C-terminal domain"/>
    <property type="match status" value="1"/>
</dbReference>
<evidence type="ECO:0000256" key="1">
    <source>
        <dbReference type="ARBA" id="ARBA00006930"/>
    </source>
</evidence>
<dbReference type="InterPro" id="IPR027417">
    <property type="entry name" value="P-loop_NTPase"/>
</dbReference>
<dbReference type="InterPro" id="IPR010978">
    <property type="entry name" value="tRNA-bd_arm"/>
</dbReference>
<evidence type="ECO:0000259" key="8">
    <source>
        <dbReference type="Pfam" id="PF02463"/>
    </source>
</evidence>
<dbReference type="RefSeq" id="WP_120193916.1">
    <property type="nucleotide sequence ID" value="NZ_RAPK01000010.1"/>
</dbReference>
<dbReference type="Gene3D" id="3.40.50.300">
    <property type="entry name" value="P-loop containing nucleotide triphosphate hydrolases"/>
    <property type="match status" value="2"/>
</dbReference>
<keyword evidence="7" id="KW-0175">Coiled coil</keyword>
<evidence type="ECO:0000256" key="4">
    <source>
        <dbReference type="ARBA" id="ARBA00022490"/>
    </source>
</evidence>
<evidence type="ECO:0000256" key="2">
    <source>
        <dbReference type="ARBA" id="ARBA00011322"/>
    </source>
</evidence>
<name>A0A419V0A8_9BACL</name>
<evidence type="ECO:0000313" key="10">
    <source>
        <dbReference type="Proteomes" id="UP000285120"/>
    </source>
</evidence>
<proteinExistence type="inferred from homology"/>
<dbReference type="InterPro" id="IPR037118">
    <property type="entry name" value="Val-tRNA_synth_C_sf"/>
</dbReference>
<comment type="subunit">
    <text evidence="2">Heterodimer of SbcC and SbcD.</text>
</comment>
<evidence type="ECO:0000256" key="6">
    <source>
        <dbReference type="ARBA" id="ARBA00022840"/>
    </source>
</evidence>
<dbReference type="SUPFAM" id="SSF52540">
    <property type="entry name" value="P-loop containing nucleoside triphosphate hydrolases"/>
    <property type="match status" value="1"/>
</dbReference>
<feature type="coiled-coil region" evidence="7">
    <location>
        <begin position="274"/>
        <end position="305"/>
    </location>
</feature>
<evidence type="ECO:0000256" key="5">
    <source>
        <dbReference type="ARBA" id="ARBA00022741"/>
    </source>
</evidence>
<keyword evidence="4" id="KW-0963">Cytoplasm</keyword>
<comment type="caution">
    <text evidence="9">The sequence shown here is derived from an EMBL/GenBank/DDBJ whole genome shotgun (WGS) entry which is preliminary data.</text>
</comment>
<protein>
    <recommendedName>
        <fullName evidence="3">Nuclease SbcCD subunit C</fullName>
    </recommendedName>
</protein>
<dbReference type="PANTHER" id="PTHR32114">
    <property type="entry name" value="ABC TRANSPORTER ABCH.3"/>
    <property type="match status" value="1"/>
</dbReference>
<gene>
    <name evidence="9" type="ORF">ATL39_2779</name>
</gene>
<dbReference type="EMBL" id="RAPK01000010">
    <property type="protein sequence ID" value="RKD71382.1"/>
    <property type="molecule type" value="Genomic_DNA"/>
</dbReference>
<evidence type="ECO:0000256" key="7">
    <source>
        <dbReference type="SAM" id="Coils"/>
    </source>
</evidence>
<feature type="domain" description="RecF/RecN/SMC N-terminal" evidence="8">
    <location>
        <begin position="84"/>
        <end position="715"/>
    </location>
</feature>
<reference evidence="9 10" key="1">
    <citation type="submission" date="2018-09" db="EMBL/GenBank/DDBJ databases">
        <title>Genomic Encyclopedia of Archaeal and Bacterial Type Strains, Phase II (KMG-II): from individual species to whole genera.</title>
        <authorList>
            <person name="Goeker M."/>
        </authorList>
    </citation>
    <scope>NUCLEOTIDE SEQUENCE [LARGE SCALE GENOMIC DNA]</scope>
    <source>
        <strain evidence="9 10">DSM 17008</strain>
    </source>
</reference>
<dbReference type="OrthoDB" id="7029750at2"/>
<dbReference type="PANTHER" id="PTHR32114:SF2">
    <property type="entry name" value="ABC TRANSPORTER ABCH.3"/>
    <property type="match status" value="1"/>
</dbReference>
<keyword evidence="5" id="KW-0547">Nucleotide-binding</keyword>
<dbReference type="GO" id="GO:0005524">
    <property type="term" value="F:ATP binding"/>
    <property type="evidence" value="ECO:0007669"/>
    <property type="project" value="UniProtKB-KW"/>
</dbReference>
<organism evidence="9 10">
    <name type="scientific">Sinobaca qinghaiensis</name>
    <dbReference type="NCBI Taxonomy" id="342944"/>
    <lineage>
        <taxon>Bacteria</taxon>
        <taxon>Bacillati</taxon>
        <taxon>Bacillota</taxon>
        <taxon>Bacilli</taxon>
        <taxon>Bacillales</taxon>
        <taxon>Sporolactobacillaceae</taxon>
        <taxon>Sinobaca</taxon>
    </lineage>
</organism>
<sequence>MRFYLKKFIEDYYQGKSDTYKFILWATYKNLKQDGRLSSMIKEELADFNLNRNTLSKKVKKGDKIISHLTVKQKEGITYDYPTIDSIQIKNFRGFGSLNEEDYGIFIPLNKNKNIFFGPNGSGKTSFCEAFEFKLTSNLKEAKRRNVTVSNYAKRNSEKPKIDLKFNHPHFSTESLSELEYEYFQISFIEKNRLQEFALLGSKDTGVREKDIVANLLGMQELDNLVSSFVKPISFNIDELLEEKQKKALKKLREHNETNLNIKKEYESDIYKIVEDVKKKYQISLSEIEDLIKEKNSNIKHIDEKIESLHKHQIKYQDYKVIIKNLFFMIRKLKDYNGLKDELAEQAINMDYESFYTTLKNIINSDLTHCPSCETPLSQVTKHPEKKAEKELAQLKEVTNLKKAIKDLEESLSRDDYNYVRKMISDYKENSSNFQSLKNKKIDQIVEKLNVLEGKDTTSTTMHLEEFIKNIYQVRKEIKTYFINLEIISSEIEVSGTKTVELEREREKINSEVSDLSTLLRSFNYINNKLSTINSSLTEFTQQEETLREAEKKEEEYNLLLQEVKEDYAEFYNDLNSYKLKLESGRLSNVEEALLKYYSLINTHDDKSEQVTNIKFNLIKGNYRIYVTKSDGMEIDAYTFLSEGHLRALGLALMLAVAESNNVPFLIFDDVVNAIDSDHRANIISMLYNEAFLKKTQLIITTHDRLFWERFCNQYSTLIDRKNVDNISYVINHTNMGTVLTQYNIGFEDKIKEALRKYDIRQALIYCRIWFETFSTQYCVDSKAELTGRFTNIGKTNLLQPSLESIYTKLLDDFPGNVNLLSIKKDLINWSAQNQEHHSFDEHSLNFVHSKNSDEVSAIYHSIKRFKHDMNPESSIIELESELVKTQIKIDKSNRMLQDQNFIDKADPLVVLNERNSNSEYKSLKTEINEELDRLRSSIPVSK</sequence>
<dbReference type="AlphaFoldDB" id="A0A419V0A8"/>
<dbReference type="Pfam" id="PF02463">
    <property type="entry name" value="SMC_N"/>
    <property type="match status" value="1"/>
</dbReference>